<name>A0ABR4QLR2_9CEST</name>
<dbReference type="Proteomes" id="UP001651158">
    <property type="component" value="Unassembled WGS sequence"/>
</dbReference>
<feature type="compositionally biased region" description="Basic and acidic residues" evidence="1">
    <location>
        <begin position="107"/>
        <end position="119"/>
    </location>
</feature>
<reference evidence="2 3" key="1">
    <citation type="journal article" date="2022" name="Front. Cell. Infect. Microbiol.">
        <title>The Genomes of Two Strains of Taenia crassiceps the Animal Model for the Study of Human Cysticercosis.</title>
        <authorList>
            <person name="Bobes R.J."/>
            <person name="Estrada K."/>
            <person name="Rios-Valencia D.G."/>
            <person name="Calderon-Gallegos A."/>
            <person name="de la Torre P."/>
            <person name="Carrero J.C."/>
            <person name="Sanchez-Flores A."/>
            <person name="Laclette J.P."/>
        </authorList>
    </citation>
    <scope>NUCLEOTIDE SEQUENCE [LARGE SCALE GENOMIC DNA]</scope>
    <source>
        <strain evidence="2">WFUcys</strain>
    </source>
</reference>
<evidence type="ECO:0000313" key="3">
    <source>
        <dbReference type="Proteomes" id="UP001651158"/>
    </source>
</evidence>
<evidence type="ECO:0000313" key="2">
    <source>
        <dbReference type="EMBL" id="KAL5110533.1"/>
    </source>
</evidence>
<gene>
    <name evidence="2" type="ORF">TcWFU_006445</name>
</gene>
<accession>A0ABR4QLR2</accession>
<protein>
    <submittedName>
        <fullName evidence="2">Uncharacterized protein</fullName>
    </submittedName>
</protein>
<organism evidence="2 3">
    <name type="scientific">Taenia crassiceps</name>
    <dbReference type="NCBI Taxonomy" id="6207"/>
    <lineage>
        <taxon>Eukaryota</taxon>
        <taxon>Metazoa</taxon>
        <taxon>Spiralia</taxon>
        <taxon>Lophotrochozoa</taxon>
        <taxon>Platyhelminthes</taxon>
        <taxon>Cestoda</taxon>
        <taxon>Eucestoda</taxon>
        <taxon>Cyclophyllidea</taxon>
        <taxon>Taeniidae</taxon>
        <taxon>Taenia</taxon>
    </lineage>
</organism>
<proteinExistence type="predicted"/>
<keyword evidence="3" id="KW-1185">Reference proteome</keyword>
<dbReference type="EMBL" id="JAKROA010000002">
    <property type="protein sequence ID" value="KAL5110533.1"/>
    <property type="molecule type" value="Genomic_DNA"/>
</dbReference>
<evidence type="ECO:0000256" key="1">
    <source>
        <dbReference type="SAM" id="MobiDB-lite"/>
    </source>
</evidence>
<feature type="region of interest" description="Disordered" evidence="1">
    <location>
        <begin position="107"/>
        <end position="126"/>
    </location>
</feature>
<sequence>MVMLCDGQFWIELSLDEDNKKRMVCGNKFRSRDACFFVVFLSEYSIRYDSASDCFVAHANEVKFVKETHCLGQAFSSIPCIMTCKDELLAQPSASLSDTLDLREYSSEDDKGRKVRDGLHSCSNTSVTHTTEEKRLNAVNGVVVGKQDVCATMLQWIPTQNASGESLTGLIEVETDAHLDALYIPTHPLSPHDVSAQPNGALHRVEANRDSQLMGGDIVFETEEGLGHSKHISCTPPEKVISDSDIPLFSGDNLPFLNTSGPRNLPDMDSDRLCLLKNLADVPATIRATDRSSFLHWLGAQEATVEICYLEETVHAIDELQGIAPAQPFSEHFVNFAFSN</sequence>
<comment type="caution">
    <text evidence="2">The sequence shown here is derived from an EMBL/GenBank/DDBJ whole genome shotgun (WGS) entry which is preliminary data.</text>
</comment>